<dbReference type="PANTHER" id="PTHR23416:SF23">
    <property type="entry name" value="ACETYLTRANSFERASE C18B11.09C-RELATED"/>
    <property type="match status" value="1"/>
</dbReference>
<dbReference type="Proteomes" id="UP000239736">
    <property type="component" value="Unassembled WGS sequence"/>
</dbReference>
<accession>A0A2S5JE65</accession>
<dbReference type="PANTHER" id="PTHR23416">
    <property type="entry name" value="SIALIC ACID SYNTHASE-RELATED"/>
    <property type="match status" value="1"/>
</dbReference>
<dbReference type="Pfam" id="PF14602">
    <property type="entry name" value="Hexapep_2"/>
    <property type="match status" value="1"/>
</dbReference>
<dbReference type="EMBL" id="PRDS01000010">
    <property type="protein sequence ID" value="PPB79668.1"/>
    <property type="molecule type" value="Genomic_DNA"/>
</dbReference>
<evidence type="ECO:0000256" key="2">
    <source>
        <dbReference type="ARBA" id="ARBA00022679"/>
    </source>
</evidence>
<evidence type="ECO:0000313" key="5">
    <source>
        <dbReference type="Proteomes" id="UP000239736"/>
    </source>
</evidence>
<dbReference type="Gene3D" id="2.160.10.10">
    <property type="entry name" value="Hexapeptide repeat proteins"/>
    <property type="match status" value="1"/>
</dbReference>
<reference evidence="4 5" key="1">
    <citation type="submission" date="2018-01" db="EMBL/GenBank/DDBJ databases">
        <title>Genomic Encyclopedia of Archaeal and Bacterial Type Strains, Phase II (KMG-II): from individual species to whole genera.</title>
        <authorList>
            <person name="Goeker M."/>
        </authorList>
    </citation>
    <scope>NUCLEOTIDE SEQUENCE [LARGE SCALE GENOMIC DNA]</scope>
    <source>
        <strain evidence="4 5">DSM 12048</strain>
    </source>
</reference>
<dbReference type="InterPro" id="IPR011004">
    <property type="entry name" value="Trimer_LpxA-like_sf"/>
</dbReference>
<evidence type="ECO:0000256" key="3">
    <source>
        <dbReference type="SAM" id="MobiDB-lite"/>
    </source>
</evidence>
<evidence type="ECO:0000313" key="4">
    <source>
        <dbReference type="EMBL" id="PPB79668.1"/>
    </source>
</evidence>
<dbReference type="SUPFAM" id="SSF51161">
    <property type="entry name" value="Trimeric LpxA-like enzymes"/>
    <property type="match status" value="1"/>
</dbReference>
<dbReference type="InterPro" id="IPR051159">
    <property type="entry name" value="Hexapeptide_acetyltransf"/>
</dbReference>
<protein>
    <submittedName>
        <fullName evidence="4">Succinyltransferase-like protein</fullName>
    </submittedName>
</protein>
<gene>
    <name evidence="4" type="ORF">LV82_02685</name>
</gene>
<dbReference type="AlphaFoldDB" id="A0A2S5JE65"/>
<name>A0A2S5JE65_9RHOB</name>
<organism evidence="4 5">
    <name type="scientific">Albidovulum inexpectatum</name>
    <dbReference type="NCBI Taxonomy" id="196587"/>
    <lineage>
        <taxon>Bacteria</taxon>
        <taxon>Pseudomonadati</taxon>
        <taxon>Pseudomonadota</taxon>
        <taxon>Alphaproteobacteria</taxon>
        <taxon>Rhodobacterales</taxon>
        <taxon>Paracoccaceae</taxon>
        <taxon>Albidovulum</taxon>
    </lineage>
</organism>
<dbReference type="InterPro" id="IPR001451">
    <property type="entry name" value="Hexapep"/>
</dbReference>
<sequence length="182" mass="20151">MTIHRTIHMGNGEDRPIGPAPKLAKARRRGLNRLSWLRNLLVDLRRLWLRRVWGMDIHPTAQFSLSAKFDRTFPIGVHVGAYSYVAFEARILTHDRTRGLYLHTRIGRNCFIGGRCLILPGVEIGDNCVVGAGSVVTRSVPPNSVVAGNPARIMRSGIEVGPYGRFADADLTEARLADQGLT</sequence>
<dbReference type="CDD" id="cd04647">
    <property type="entry name" value="LbH_MAT_like"/>
    <property type="match status" value="1"/>
</dbReference>
<keyword evidence="2 4" id="KW-0808">Transferase</keyword>
<comment type="similarity">
    <text evidence="1">Belongs to the transferase hexapeptide repeat family.</text>
</comment>
<keyword evidence="5" id="KW-1185">Reference proteome</keyword>
<comment type="caution">
    <text evidence="4">The sequence shown here is derived from an EMBL/GenBank/DDBJ whole genome shotgun (WGS) entry which is preliminary data.</text>
</comment>
<feature type="region of interest" description="Disordered" evidence="3">
    <location>
        <begin position="1"/>
        <end position="20"/>
    </location>
</feature>
<evidence type="ECO:0000256" key="1">
    <source>
        <dbReference type="ARBA" id="ARBA00007274"/>
    </source>
</evidence>
<dbReference type="RefSeq" id="WP_211289220.1">
    <property type="nucleotide sequence ID" value="NZ_PRDS01000010.1"/>
</dbReference>
<dbReference type="GO" id="GO:0008374">
    <property type="term" value="F:O-acyltransferase activity"/>
    <property type="evidence" value="ECO:0007669"/>
    <property type="project" value="TreeGrafter"/>
</dbReference>
<proteinExistence type="inferred from homology"/>